<name>A0A0L0F1Z0_9EUKA</name>
<dbReference type="GO" id="GO:0090110">
    <property type="term" value="P:COPII-coated vesicle cargo loading"/>
    <property type="evidence" value="ECO:0007669"/>
    <property type="project" value="TreeGrafter"/>
</dbReference>
<reference evidence="5 6" key="1">
    <citation type="submission" date="2011-02" db="EMBL/GenBank/DDBJ databases">
        <title>The Genome Sequence of Sphaeroforma arctica JP610.</title>
        <authorList>
            <consortium name="The Broad Institute Genome Sequencing Platform"/>
            <person name="Russ C."/>
            <person name="Cuomo C."/>
            <person name="Young S.K."/>
            <person name="Zeng Q."/>
            <person name="Gargeya S."/>
            <person name="Alvarado L."/>
            <person name="Berlin A."/>
            <person name="Chapman S.B."/>
            <person name="Chen Z."/>
            <person name="Freedman E."/>
            <person name="Gellesch M."/>
            <person name="Goldberg J."/>
            <person name="Griggs A."/>
            <person name="Gujja S."/>
            <person name="Heilman E."/>
            <person name="Heiman D."/>
            <person name="Howarth C."/>
            <person name="Mehta T."/>
            <person name="Neiman D."/>
            <person name="Pearson M."/>
            <person name="Roberts A."/>
            <person name="Saif S."/>
            <person name="Shea T."/>
            <person name="Shenoy N."/>
            <person name="Sisk P."/>
            <person name="Stolte C."/>
            <person name="Sykes S."/>
            <person name="White J."/>
            <person name="Yandava C."/>
            <person name="Burger G."/>
            <person name="Gray M.W."/>
            <person name="Holland P.W.H."/>
            <person name="King N."/>
            <person name="Lang F.B.F."/>
            <person name="Roger A.J."/>
            <person name="Ruiz-Trillo I."/>
            <person name="Haas B."/>
            <person name="Nusbaum C."/>
            <person name="Birren B."/>
        </authorList>
    </citation>
    <scope>NUCLEOTIDE SEQUENCE [LARGE SCALE GENOMIC DNA]</scope>
    <source>
        <strain evidence="5 6">JP610</strain>
    </source>
</reference>
<dbReference type="GO" id="GO:0007029">
    <property type="term" value="P:endoplasmic reticulum organization"/>
    <property type="evidence" value="ECO:0007669"/>
    <property type="project" value="TreeGrafter"/>
</dbReference>
<keyword evidence="1" id="KW-0813">Transport</keyword>
<evidence type="ECO:0000256" key="3">
    <source>
        <dbReference type="ARBA" id="ARBA00022737"/>
    </source>
</evidence>
<evidence type="ECO:0000256" key="4">
    <source>
        <dbReference type="SAM" id="MobiDB-lite"/>
    </source>
</evidence>
<keyword evidence="6" id="KW-1185">Reference proteome</keyword>
<dbReference type="eggNOG" id="KOG0307">
    <property type="taxonomic scope" value="Eukaryota"/>
</dbReference>
<feature type="non-terminal residue" evidence="5">
    <location>
        <position position="125"/>
    </location>
</feature>
<dbReference type="STRING" id="667725.A0A0L0F1Z0"/>
<protein>
    <recommendedName>
        <fullName evidence="7">Ancestral coatomer element 1 Sec16/Sec31 domain-containing protein</fullName>
    </recommendedName>
</protein>
<feature type="compositionally biased region" description="Polar residues" evidence="4">
    <location>
        <begin position="1"/>
        <end position="12"/>
    </location>
</feature>
<proteinExistence type="predicted"/>
<dbReference type="Gene3D" id="1.25.40.1030">
    <property type="match status" value="1"/>
</dbReference>
<dbReference type="InterPro" id="IPR040251">
    <property type="entry name" value="SEC31-like"/>
</dbReference>
<dbReference type="RefSeq" id="XP_014144533.1">
    <property type="nucleotide sequence ID" value="XM_014289058.1"/>
</dbReference>
<evidence type="ECO:0000313" key="5">
    <source>
        <dbReference type="EMBL" id="KNC70631.1"/>
    </source>
</evidence>
<evidence type="ECO:0000256" key="2">
    <source>
        <dbReference type="ARBA" id="ARBA00022574"/>
    </source>
</evidence>
<keyword evidence="3" id="KW-0677">Repeat</keyword>
<keyword evidence="2" id="KW-0853">WD repeat</keyword>
<evidence type="ECO:0000256" key="1">
    <source>
        <dbReference type="ARBA" id="ARBA00022448"/>
    </source>
</evidence>
<evidence type="ECO:0008006" key="7">
    <source>
        <dbReference type="Google" id="ProtNLM"/>
    </source>
</evidence>
<dbReference type="PANTHER" id="PTHR13923">
    <property type="entry name" value="SEC31-RELATED PROTEIN"/>
    <property type="match status" value="1"/>
</dbReference>
<dbReference type="OrthoDB" id="542917at2759"/>
<evidence type="ECO:0000313" key="6">
    <source>
        <dbReference type="Proteomes" id="UP000054560"/>
    </source>
</evidence>
<dbReference type="GO" id="GO:0030127">
    <property type="term" value="C:COPII vesicle coat"/>
    <property type="evidence" value="ECO:0007669"/>
    <property type="project" value="TreeGrafter"/>
</dbReference>
<dbReference type="Proteomes" id="UP000054560">
    <property type="component" value="Unassembled WGS sequence"/>
</dbReference>
<dbReference type="GO" id="GO:0005198">
    <property type="term" value="F:structural molecule activity"/>
    <property type="evidence" value="ECO:0007669"/>
    <property type="project" value="TreeGrafter"/>
</dbReference>
<sequence>MRQPSTSPQLTHTHTHPADPLHIPTTSADPEGLVIKAVLSGDYPSAIQACLDTGKLVEALAIASLGSVGLLHRTRLQVLSKSESNLNRILHSVCMQDLNALVVNCDLVDWRECLAMLCYHASADQ</sequence>
<dbReference type="AlphaFoldDB" id="A0A0L0F1Z0"/>
<dbReference type="PANTHER" id="PTHR13923:SF11">
    <property type="entry name" value="SECRETORY 31, ISOFORM D"/>
    <property type="match status" value="1"/>
</dbReference>
<dbReference type="EMBL" id="KQ250619">
    <property type="protein sequence ID" value="KNC70631.1"/>
    <property type="molecule type" value="Genomic_DNA"/>
</dbReference>
<dbReference type="GO" id="GO:0070971">
    <property type="term" value="C:endoplasmic reticulum exit site"/>
    <property type="evidence" value="ECO:0007669"/>
    <property type="project" value="TreeGrafter"/>
</dbReference>
<feature type="region of interest" description="Disordered" evidence="4">
    <location>
        <begin position="1"/>
        <end position="27"/>
    </location>
</feature>
<accession>A0A0L0F1Z0</accession>
<dbReference type="GeneID" id="25917343"/>
<organism evidence="5 6">
    <name type="scientific">Sphaeroforma arctica JP610</name>
    <dbReference type="NCBI Taxonomy" id="667725"/>
    <lineage>
        <taxon>Eukaryota</taxon>
        <taxon>Ichthyosporea</taxon>
        <taxon>Ichthyophonida</taxon>
        <taxon>Sphaeroforma</taxon>
    </lineage>
</organism>
<gene>
    <name evidence="5" type="ORF">SARC_16839</name>
</gene>